<evidence type="ECO:0000256" key="3">
    <source>
        <dbReference type="ARBA" id="ARBA00022617"/>
    </source>
</evidence>
<reference evidence="10" key="1">
    <citation type="submission" date="2012-01" db="EMBL/GenBank/DDBJ databases">
        <title>The Genome Sequence of Oreochromis niloticus (Nile Tilapia).</title>
        <authorList>
            <consortium name="Broad Institute Genome Assembly Team"/>
            <consortium name="Broad Institute Sequencing Platform"/>
            <person name="Di Palma F."/>
            <person name="Johnson J."/>
            <person name="Lander E.S."/>
            <person name="Lindblad-Toh K."/>
        </authorList>
    </citation>
    <scope>NUCLEOTIDE SEQUENCE [LARGE SCALE GENOMIC DNA]</scope>
</reference>
<evidence type="ECO:0000256" key="7">
    <source>
        <dbReference type="RuleBase" id="RU000356"/>
    </source>
</evidence>
<evidence type="ECO:0000313" key="9">
    <source>
        <dbReference type="Ensembl" id="ENSONIP00000048676.1"/>
    </source>
</evidence>
<dbReference type="PANTHER" id="PTHR11442:SF41">
    <property type="entry name" value="HEMOGLOBIN SUBUNIT ZETA"/>
    <property type="match status" value="1"/>
</dbReference>
<sequence length="269" mass="29924">MSLSGKDKAVVKNFWGKVAPKAAEIGGEALGRLYLALSFSFFIHSYFELFSKYLFIFPSFECMFYRMLTAYPQTKTYFSHWADLSPGSAQVKKHGATIMAAVGDAVSKIDDLTGGLSTLSELHAFKLRVDPANFRKTTEENADMSLSGKDKAVVKNFWGKVAPKAAEIGGEALGRMLVAYPQTKTYFSHWGDLTPSCPQNIDDLTGHLSKLSELHATQLRVDPANFKILAHSIILVLGMYFPGDFTPEVHVSVDKFFNNLAWALSERYR</sequence>
<dbReference type="GO" id="GO:0046872">
    <property type="term" value="F:metal ion binding"/>
    <property type="evidence" value="ECO:0007669"/>
    <property type="project" value="UniProtKB-KW"/>
</dbReference>
<reference evidence="9" key="3">
    <citation type="submission" date="2025-09" db="UniProtKB">
        <authorList>
            <consortium name="Ensembl"/>
        </authorList>
    </citation>
    <scope>IDENTIFICATION</scope>
</reference>
<name>A0A669CMU2_ORENI</name>
<keyword evidence="2 7" id="KW-0813">Transport</keyword>
<dbReference type="AlphaFoldDB" id="A0A669CMU2"/>
<evidence type="ECO:0000256" key="4">
    <source>
        <dbReference type="ARBA" id="ARBA00022621"/>
    </source>
</evidence>
<evidence type="ECO:0000256" key="1">
    <source>
        <dbReference type="ARBA" id="ARBA00008705"/>
    </source>
</evidence>
<dbReference type="Proteomes" id="UP000005207">
    <property type="component" value="Linkage group LG4"/>
</dbReference>
<dbReference type="SUPFAM" id="SSF46458">
    <property type="entry name" value="Globin-like"/>
    <property type="match status" value="2"/>
</dbReference>
<dbReference type="GO" id="GO:0031838">
    <property type="term" value="C:haptoglobin-hemoglobin complex"/>
    <property type="evidence" value="ECO:0007669"/>
    <property type="project" value="TreeGrafter"/>
</dbReference>
<dbReference type="InterPro" id="IPR000971">
    <property type="entry name" value="Globin"/>
</dbReference>
<accession>A0A669CMU2</accession>
<evidence type="ECO:0000256" key="5">
    <source>
        <dbReference type="ARBA" id="ARBA00022723"/>
    </source>
</evidence>
<dbReference type="GO" id="GO:0020037">
    <property type="term" value="F:heme binding"/>
    <property type="evidence" value="ECO:0007669"/>
    <property type="project" value="InterPro"/>
</dbReference>
<dbReference type="GO" id="GO:0005344">
    <property type="term" value="F:oxygen carrier activity"/>
    <property type="evidence" value="ECO:0007669"/>
    <property type="project" value="UniProtKB-KW"/>
</dbReference>
<keyword evidence="6" id="KW-0408">Iron</keyword>
<dbReference type="Ensembl" id="ENSONIT00000058314.1">
    <property type="protein sequence ID" value="ENSONIP00000048676.1"/>
    <property type="gene ID" value="ENSONIG00000037711.1"/>
</dbReference>
<dbReference type="GeneTree" id="ENSGT00940000163288"/>
<dbReference type="InterPro" id="IPR009050">
    <property type="entry name" value="Globin-like_sf"/>
</dbReference>
<dbReference type="PROSITE" id="PS01033">
    <property type="entry name" value="GLOBIN"/>
    <property type="match status" value="2"/>
</dbReference>
<dbReference type="PANTHER" id="PTHR11442">
    <property type="entry name" value="HEMOGLOBIN FAMILY MEMBER"/>
    <property type="match status" value="1"/>
</dbReference>
<dbReference type="GO" id="GO:0005833">
    <property type="term" value="C:hemoglobin complex"/>
    <property type="evidence" value="ECO:0007669"/>
    <property type="project" value="InterPro"/>
</dbReference>
<reference evidence="9" key="2">
    <citation type="submission" date="2025-08" db="UniProtKB">
        <authorList>
            <consortium name="Ensembl"/>
        </authorList>
    </citation>
    <scope>IDENTIFICATION</scope>
</reference>
<dbReference type="GO" id="GO:0019825">
    <property type="term" value="F:oxygen binding"/>
    <property type="evidence" value="ECO:0007669"/>
    <property type="project" value="InterPro"/>
</dbReference>
<evidence type="ECO:0000313" key="10">
    <source>
        <dbReference type="Proteomes" id="UP000005207"/>
    </source>
</evidence>
<organism evidence="9 10">
    <name type="scientific">Oreochromis niloticus</name>
    <name type="common">Nile tilapia</name>
    <name type="synonym">Tilapia nilotica</name>
    <dbReference type="NCBI Taxonomy" id="8128"/>
    <lineage>
        <taxon>Eukaryota</taxon>
        <taxon>Metazoa</taxon>
        <taxon>Chordata</taxon>
        <taxon>Craniata</taxon>
        <taxon>Vertebrata</taxon>
        <taxon>Euteleostomi</taxon>
        <taxon>Actinopterygii</taxon>
        <taxon>Neopterygii</taxon>
        <taxon>Teleostei</taxon>
        <taxon>Neoteleostei</taxon>
        <taxon>Acanthomorphata</taxon>
        <taxon>Ovalentaria</taxon>
        <taxon>Cichlomorphae</taxon>
        <taxon>Cichliformes</taxon>
        <taxon>Cichlidae</taxon>
        <taxon>African cichlids</taxon>
        <taxon>Pseudocrenilabrinae</taxon>
        <taxon>Oreochromini</taxon>
        <taxon>Oreochromis</taxon>
    </lineage>
</organism>
<dbReference type="InterPro" id="IPR012292">
    <property type="entry name" value="Globin/Proto"/>
</dbReference>
<keyword evidence="10" id="KW-1185">Reference proteome</keyword>
<keyword evidence="3 7" id="KW-0349">Heme</keyword>
<keyword evidence="4 7" id="KW-0561">Oxygen transport</keyword>
<protein>
    <submittedName>
        <fullName evidence="9">Hemoglobin subunit alpha-B</fullName>
    </submittedName>
</protein>
<evidence type="ECO:0000256" key="2">
    <source>
        <dbReference type="ARBA" id="ARBA00022448"/>
    </source>
</evidence>
<dbReference type="GO" id="GO:0042744">
    <property type="term" value="P:hydrogen peroxide catabolic process"/>
    <property type="evidence" value="ECO:0007669"/>
    <property type="project" value="TreeGrafter"/>
</dbReference>
<dbReference type="GO" id="GO:0072562">
    <property type="term" value="C:blood microparticle"/>
    <property type="evidence" value="ECO:0007669"/>
    <property type="project" value="TreeGrafter"/>
</dbReference>
<dbReference type="Gene3D" id="1.10.490.10">
    <property type="entry name" value="Globins"/>
    <property type="match status" value="3"/>
</dbReference>
<gene>
    <name evidence="9" type="primary">LOC109201896</name>
</gene>
<dbReference type="GO" id="GO:0043177">
    <property type="term" value="F:organic acid binding"/>
    <property type="evidence" value="ECO:0007669"/>
    <property type="project" value="TreeGrafter"/>
</dbReference>
<dbReference type="CDD" id="cd08927">
    <property type="entry name" value="Hb-alpha-like"/>
    <property type="match status" value="1"/>
</dbReference>
<comment type="similarity">
    <text evidence="1 7">Belongs to the globin family.</text>
</comment>
<proteinExistence type="inferred from homology"/>
<dbReference type="InterPro" id="IPR002338">
    <property type="entry name" value="Hemoglobin_a-typ"/>
</dbReference>
<dbReference type="Pfam" id="PF00042">
    <property type="entry name" value="Globin"/>
    <property type="match status" value="2"/>
</dbReference>
<evidence type="ECO:0000256" key="6">
    <source>
        <dbReference type="ARBA" id="ARBA00023004"/>
    </source>
</evidence>
<feature type="domain" description="Globin" evidence="8">
    <location>
        <begin position="145"/>
        <end position="269"/>
    </location>
</feature>
<dbReference type="GO" id="GO:0004601">
    <property type="term" value="F:peroxidase activity"/>
    <property type="evidence" value="ECO:0007669"/>
    <property type="project" value="TreeGrafter"/>
</dbReference>
<feature type="domain" description="Globin" evidence="8">
    <location>
        <begin position="2"/>
        <end position="144"/>
    </location>
</feature>
<dbReference type="GO" id="GO:0031720">
    <property type="term" value="F:haptoglobin binding"/>
    <property type="evidence" value="ECO:0007669"/>
    <property type="project" value="TreeGrafter"/>
</dbReference>
<keyword evidence="5" id="KW-0479">Metal-binding</keyword>
<dbReference type="InterPro" id="IPR050056">
    <property type="entry name" value="Hemoglobin_oxygen_transport"/>
</dbReference>
<evidence type="ECO:0000259" key="8">
    <source>
        <dbReference type="PROSITE" id="PS01033"/>
    </source>
</evidence>